<dbReference type="SMART" id="SM00220">
    <property type="entry name" value="S_TKc"/>
    <property type="match status" value="1"/>
</dbReference>
<dbReference type="Gene3D" id="3.30.200.20">
    <property type="entry name" value="Phosphorylase Kinase, domain 1"/>
    <property type="match status" value="1"/>
</dbReference>
<dbReference type="SMART" id="SM00109">
    <property type="entry name" value="C1"/>
    <property type="match status" value="1"/>
</dbReference>
<evidence type="ECO:0000256" key="13">
    <source>
        <dbReference type="ARBA" id="ARBA00048679"/>
    </source>
</evidence>
<dbReference type="OrthoDB" id="5919042at2759"/>
<evidence type="ECO:0000256" key="3">
    <source>
        <dbReference type="ARBA" id="ARBA00022553"/>
    </source>
</evidence>
<dbReference type="Pfam" id="PF00069">
    <property type="entry name" value="Pkinase"/>
    <property type="match status" value="1"/>
</dbReference>
<dbReference type="Gene3D" id="1.10.510.10">
    <property type="entry name" value="Transferase(Phosphotransferase) domain 1"/>
    <property type="match status" value="1"/>
</dbReference>
<dbReference type="GO" id="GO:0000281">
    <property type="term" value="P:mitotic cytokinesis"/>
    <property type="evidence" value="ECO:0007669"/>
    <property type="project" value="TreeGrafter"/>
</dbReference>
<evidence type="ECO:0000313" key="21">
    <source>
        <dbReference type="EMBL" id="JAB92141.1"/>
    </source>
</evidence>
<protein>
    <recommendedName>
        <fullName evidence="1">non-specific serine/threonine protein kinase</fullName>
        <ecNumber evidence="1">2.7.11.1</ecNumber>
    </recommendedName>
</protein>
<keyword evidence="3" id="KW-0597">Phosphoprotein</keyword>
<evidence type="ECO:0000256" key="9">
    <source>
        <dbReference type="ARBA" id="ARBA00022833"/>
    </source>
</evidence>
<organism evidence="21">
    <name type="scientific">Ceratitis capitata</name>
    <name type="common">Mediterranean fruit fly</name>
    <name type="synonym">Tephritis capitata</name>
    <dbReference type="NCBI Taxonomy" id="7213"/>
    <lineage>
        <taxon>Eukaryota</taxon>
        <taxon>Metazoa</taxon>
        <taxon>Ecdysozoa</taxon>
        <taxon>Arthropoda</taxon>
        <taxon>Hexapoda</taxon>
        <taxon>Insecta</taxon>
        <taxon>Pterygota</taxon>
        <taxon>Neoptera</taxon>
        <taxon>Endopterygota</taxon>
        <taxon>Diptera</taxon>
        <taxon>Brachycera</taxon>
        <taxon>Muscomorpha</taxon>
        <taxon>Tephritoidea</taxon>
        <taxon>Tephritidae</taxon>
        <taxon>Ceratitis</taxon>
        <taxon>Ceratitis</taxon>
    </lineage>
</organism>
<evidence type="ECO:0000256" key="12">
    <source>
        <dbReference type="ARBA" id="ARBA00047899"/>
    </source>
</evidence>
<evidence type="ECO:0000256" key="15">
    <source>
        <dbReference type="SAM" id="Coils"/>
    </source>
</evidence>
<feature type="region of interest" description="Disordered" evidence="16">
    <location>
        <begin position="831"/>
        <end position="856"/>
    </location>
</feature>
<dbReference type="PROSITE" id="PS00108">
    <property type="entry name" value="PROTEIN_KINASE_ST"/>
    <property type="match status" value="1"/>
</dbReference>
<evidence type="ECO:0000256" key="6">
    <source>
        <dbReference type="ARBA" id="ARBA00022741"/>
    </source>
</evidence>
<dbReference type="GO" id="GO:0031032">
    <property type="term" value="P:actomyosin structure organization"/>
    <property type="evidence" value="ECO:0007669"/>
    <property type="project" value="TreeGrafter"/>
</dbReference>
<feature type="domain" description="AGC-kinase C-terminal" evidence="20">
    <location>
        <begin position="380"/>
        <end position="456"/>
    </location>
</feature>
<feature type="domain" description="CNH" evidence="19">
    <location>
        <begin position="1530"/>
        <end position="1818"/>
    </location>
</feature>
<dbReference type="SMART" id="SM00036">
    <property type="entry name" value="CNH"/>
    <property type="match status" value="1"/>
</dbReference>
<dbReference type="GO" id="GO:0005737">
    <property type="term" value="C:cytoplasm"/>
    <property type="evidence" value="ECO:0007669"/>
    <property type="project" value="TreeGrafter"/>
</dbReference>
<dbReference type="FunFam" id="1.10.510.10:FF:000751">
    <property type="entry name" value="Non-specific serine/threonine protein kinase"/>
    <property type="match status" value="1"/>
</dbReference>
<evidence type="ECO:0000259" key="18">
    <source>
        <dbReference type="PROSITE" id="PS50081"/>
    </source>
</evidence>
<dbReference type="InterPro" id="IPR000719">
    <property type="entry name" value="Prot_kinase_dom"/>
</dbReference>
<dbReference type="EC" id="2.7.11.1" evidence="1"/>
<evidence type="ECO:0000256" key="8">
    <source>
        <dbReference type="ARBA" id="ARBA00022777"/>
    </source>
</evidence>
<evidence type="ECO:0000259" key="20">
    <source>
        <dbReference type="PROSITE" id="PS51285"/>
    </source>
</evidence>
<evidence type="ECO:0000259" key="19">
    <source>
        <dbReference type="PROSITE" id="PS50219"/>
    </source>
</evidence>
<feature type="domain" description="Protein kinase" evidence="17">
    <location>
        <begin position="113"/>
        <end position="379"/>
    </location>
</feature>
<feature type="coiled-coil region" evidence="15">
    <location>
        <begin position="465"/>
        <end position="530"/>
    </location>
</feature>
<feature type="compositionally biased region" description="Polar residues" evidence="16">
    <location>
        <begin position="844"/>
        <end position="856"/>
    </location>
</feature>
<dbReference type="EMBL" id="GAMC01014414">
    <property type="protein sequence ID" value="JAB92141.1"/>
    <property type="molecule type" value="mRNA"/>
</dbReference>
<dbReference type="PROSITE" id="PS50219">
    <property type="entry name" value="CNH"/>
    <property type="match status" value="1"/>
</dbReference>
<evidence type="ECO:0000256" key="5">
    <source>
        <dbReference type="ARBA" id="ARBA00022723"/>
    </source>
</evidence>
<reference evidence="21" key="1">
    <citation type="submission" date="2013-07" db="EMBL/GenBank/DDBJ databases">
        <authorList>
            <person name="Geib S."/>
        </authorList>
    </citation>
    <scope>NUCLEOTIDE SEQUENCE</scope>
</reference>
<dbReference type="GO" id="GO:0015629">
    <property type="term" value="C:actin cytoskeleton"/>
    <property type="evidence" value="ECO:0007669"/>
    <property type="project" value="TreeGrafter"/>
</dbReference>
<dbReference type="PANTHER" id="PTHR22988">
    <property type="entry name" value="MYOTONIC DYSTROPHY S/T KINASE-RELATED"/>
    <property type="match status" value="1"/>
</dbReference>
<feature type="coiled-coil region" evidence="15">
    <location>
        <begin position="1312"/>
        <end position="1339"/>
    </location>
</feature>
<evidence type="ECO:0000256" key="2">
    <source>
        <dbReference type="ARBA" id="ARBA00022527"/>
    </source>
</evidence>
<feature type="coiled-coil region" evidence="15">
    <location>
        <begin position="1071"/>
        <end position="1277"/>
    </location>
</feature>
<evidence type="ECO:0000256" key="1">
    <source>
        <dbReference type="ARBA" id="ARBA00012513"/>
    </source>
</evidence>
<feature type="coiled-coil region" evidence="15">
    <location>
        <begin position="712"/>
        <end position="831"/>
    </location>
</feature>
<feature type="binding site" evidence="14">
    <location>
        <position position="142"/>
    </location>
    <ligand>
        <name>ATP</name>
        <dbReference type="ChEBI" id="CHEBI:30616"/>
    </ligand>
</feature>
<accession>W8BFU0</accession>
<keyword evidence="10 14" id="KW-0067">ATP-binding</keyword>
<dbReference type="SUPFAM" id="SSF56112">
    <property type="entry name" value="Protein kinase-like (PK-like)"/>
    <property type="match status" value="1"/>
</dbReference>
<dbReference type="InterPro" id="IPR002219">
    <property type="entry name" value="PKC_DAG/PE"/>
</dbReference>
<feature type="domain" description="Phorbol-ester/DAG-type" evidence="18">
    <location>
        <begin position="1405"/>
        <end position="1457"/>
    </location>
</feature>
<comment type="catalytic activity">
    <reaction evidence="12">
        <text>L-threonyl-[protein] + ATP = O-phospho-L-threonyl-[protein] + ADP + H(+)</text>
        <dbReference type="Rhea" id="RHEA:46608"/>
        <dbReference type="Rhea" id="RHEA-COMP:11060"/>
        <dbReference type="Rhea" id="RHEA-COMP:11605"/>
        <dbReference type="ChEBI" id="CHEBI:15378"/>
        <dbReference type="ChEBI" id="CHEBI:30013"/>
        <dbReference type="ChEBI" id="CHEBI:30616"/>
        <dbReference type="ChEBI" id="CHEBI:61977"/>
        <dbReference type="ChEBI" id="CHEBI:456216"/>
        <dbReference type="EC" id="2.7.11.1"/>
    </reaction>
</comment>
<keyword evidence="4" id="KW-0808">Transferase</keyword>
<dbReference type="GO" id="GO:0004674">
    <property type="term" value="F:protein serine/threonine kinase activity"/>
    <property type="evidence" value="ECO:0007669"/>
    <property type="project" value="UniProtKB-KW"/>
</dbReference>
<dbReference type="PROSITE" id="PS00107">
    <property type="entry name" value="PROTEIN_KINASE_ATP"/>
    <property type="match status" value="1"/>
</dbReference>
<proteinExistence type="evidence at transcript level"/>
<sequence length="1898" mass="217563">MAPHREPISVRTTRLNNIILNKVCFAGLGGNGAIQRKSIATAARRSVYGTGVVSNVLTETVTREGLLDALYVLYNECNKESLKKRDRSIAEFVNKYRPIMEETQQLRANAEDFIIKTLIGKGYFGNVHLVRERQTNDVYAMKKIKKSVVTTSQVKEERDIMARRSSEWITNLQYAFQDEDNLYLIMEFLPGGDLLSLMSRHGPFDEELARFYLAELTMAIHSLHEMGYVHRDIKPENILIDRFGHIKLADFGNAAALDRDGHVFSLSPVGTPDYIAPELLQTISTYKLTKSMHDVSCDFWSMGIIGYELICEITPFHEDNVHETYSKILSHCEDSHLKEIITFPEDLKVSENYKNFIASLVTNPSKRLTYDKIKVHPFFKLIKWETLRSRAPPIIPTVNGDDDTSNFEDVVRNKRRTDTFVKKSLTTNVPSNDFCGKDLPFIGYSFVYMAKHDVDAEGTADDSRYGRLNNKIKDLQSNLKQRLEEISSLNQQLRRYEQTAKQSDTQSKILQDAKDEIKKMKNIIKEKTMELAGCKTQIKTLQSSVKVEEEMWEKKEATITELLRVNRQKYEEAKIASEQRYEKLIAEKKHELENIIRKLDNREAELNSKTDECKHLQEKIENYKEMLRQCKDQALVDKETFEKNKLQLSETYEQKLAELRSKLRHEKESHSRLTMELREVRNELDDSICISKSTQELKIATEKNNDEILKRLNKEIEENNRLHTQNGQLEQQLESTKKALQEQQNEINRLERELNVIECSKNLAQSELATQQSTPYETAPGSLTELHEEGEQLRADLEAAKENENAQKTRADKLQEVVDRLEEMLAKFNEQALSHSPRKGVTCETENSGHTAPRYVSSSVGDMLEKQNEKLEDRLVAVREQMIVERQAARTANLSLWKVEKQLEEAVSEKKMIQRRMELTEDKIKKIQLEKEDALRQCKAAQNEIKLREERIRELRDEISSLKRDVTKEHRLWEKSEQERMKSKSEIFELLSNAQKLEERLAEVRQKLQQTQQKNDAILLENKRLQHELKEERLRSNSAIDASAHGQMELKNLQDNYERLKYACTITDNQLTEVESMLEAEQKRSKQHQEKLENLNKTLRKKEDTLTQLRKELSQEQTQKCASESRVQSLNAEIKECAENLATTQKKLIAQQQQLMEQTNHLYQSQERVEVLTNENLNLQAMNENHERELNLLKEENARILSEMFHAKADCERLQQELKDSLENAKELHLEIEELQEIMAEKESFYVQRDIKSEATLAQHKKLIDYLQVKVEDLSQKKKLTLAEKIFGGSAYSNTGKKENISPAAVETSILYRTLQEELRREKQRCKSLQDQIDKLKGIDQITNTTSIVRSPLKSLVKNADHSHDGSSSTEGTSSKLPLKQIQGDDKRSSGKAQAMIKSEEVLPQHRFELSLLEINTTAMVCIACDKELVAGSPYWKCRECKTVAHRKCRSDVQTQCGSASENIAVPSTSKKASACLNDTDSLSKYSYEGKLDCIDDAATDSTSDATHEDYCGNLIFCVEMQQSEANLESLEINCAYEIEDEKIVLLGCNKGLFALHVQQPQRLMHIAGIDSVSCIAVSLPLAKAILVGACGESLFQCDFRQLLSRSQTSTSYVKNVLEASVLDLPFCNRATNEKWQLVQISNEAENALDSVTIAATSSRIVIMRYDLKQQKFAPVRALDTATPVSSILFTRLTAIVSSDKFFEIDLETCVAEEFVDMSDHSLSHITNCQPIVAIRISSQEFLLCFMECGIFVDEFGCRSRPYDLNWEYTPTGFVYREPFLYITHFQSVQVVRIQRSYTKEIANVRGIKDMDADADDSCPGLKRIYLTFYMPTLLTESGKLNVYILAIQRDTGLQQIFHLDALRAFKQKLNESLETISSMATAITAGSCATSNADCVD</sequence>
<dbReference type="GO" id="GO:0008270">
    <property type="term" value="F:zinc ion binding"/>
    <property type="evidence" value="ECO:0007669"/>
    <property type="project" value="UniProtKB-KW"/>
</dbReference>
<feature type="compositionally biased region" description="Polar residues" evidence="16">
    <location>
        <begin position="1366"/>
        <end position="1376"/>
    </location>
</feature>
<dbReference type="InterPro" id="IPR046349">
    <property type="entry name" value="C1-like_sf"/>
</dbReference>
<keyword evidence="5" id="KW-0479">Metal-binding</keyword>
<keyword evidence="11 15" id="KW-0175">Coiled coil</keyword>
<dbReference type="PANTHER" id="PTHR22988:SF71">
    <property type="entry name" value="CITRON RHO-INTERACTING KINASE"/>
    <property type="match status" value="1"/>
</dbReference>
<dbReference type="InterPro" id="IPR001180">
    <property type="entry name" value="CNH_dom"/>
</dbReference>
<keyword evidence="6 14" id="KW-0547">Nucleotide-binding</keyword>
<feature type="coiled-coil region" evidence="15">
    <location>
        <begin position="861"/>
        <end position="1035"/>
    </location>
</feature>
<dbReference type="Gene3D" id="3.30.60.20">
    <property type="match status" value="1"/>
</dbReference>
<dbReference type="Pfam" id="PF00130">
    <property type="entry name" value="C1_1"/>
    <property type="match status" value="1"/>
</dbReference>
<keyword evidence="2" id="KW-0723">Serine/threonine-protein kinase</keyword>
<evidence type="ECO:0000256" key="10">
    <source>
        <dbReference type="ARBA" id="ARBA00022840"/>
    </source>
</evidence>
<keyword evidence="7" id="KW-0863">Zinc-finger</keyword>
<gene>
    <name evidence="21" type="primary">CTRO</name>
</gene>
<comment type="catalytic activity">
    <reaction evidence="13">
        <text>L-seryl-[protein] + ATP = O-phospho-L-seryl-[protein] + ADP + H(+)</text>
        <dbReference type="Rhea" id="RHEA:17989"/>
        <dbReference type="Rhea" id="RHEA-COMP:9863"/>
        <dbReference type="Rhea" id="RHEA-COMP:11604"/>
        <dbReference type="ChEBI" id="CHEBI:15378"/>
        <dbReference type="ChEBI" id="CHEBI:29999"/>
        <dbReference type="ChEBI" id="CHEBI:30616"/>
        <dbReference type="ChEBI" id="CHEBI:83421"/>
        <dbReference type="ChEBI" id="CHEBI:456216"/>
        <dbReference type="EC" id="2.7.11.1"/>
    </reaction>
</comment>
<dbReference type="PROSITE" id="PS50081">
    <property type="entry name" value="ZF_DAG_PE_2"/>
    <property type="match status" value="1"/>
</dbReference>
<evidence type="ECO:0000256" key="7">
    <source>
        <dbReference type="ARBA" id="ARBA00022771"/>
    </source>
</evidence>
<dbReference type="PROSITE" id="PS51285">
    <property type="entry name" value="AGC_KINASE_CTER"/>
    <property type="match status" value="1"/>
</dbReference>
<dbReference type="GO" id="GO:0005524">
    <property type="term" value="F:ATP binding"/>
    <property type="evidence" value="ECO:0007669"/>
    <property type="project" value="UniProtKB-UniRule"/>
</dbReference>
<evidence type="ECO:0000256" key="16">
    <source>
        <dbReference type="SAM" id="MobiDB-lite"/>
    </source>
</evidence>
<keyword evidence="8 21" id="KW-0418">Kinase</keyword>
<dbReference type="InterPro" id="IPR000961">
    <property type="entry name" value="AGC-kinase_C"/>
</dbReference>
<evidence type="ECO:0000259" key="17">
    <source>
        <dbReference type="PROSITE" id="PS50011"/>
    </source>
</evidence>
<reference evidence="21" key="2">
    <citation type="journal article" date="2014" name="BMC Genomics">
        <title>A genomic perspective to assessing quality of mass-reared SIT flies used in Mediterranean fruit fly (Ceratitis capitata) eradication in California.</title>
        <authorList>
            <person name="Calla B."/>
            <person name="Hall B."/>
            <person name="Hou S."/>
            <person name="Geib S.M."/>
        </authorList>
    </citation>
    <scope>NUCLEOTIDE SEQUENCE</scope>
</reference>
<dbReference type="InterPro" id="IPR017441">
    <property type="entry name" value="Protein_kinase_ATP_BS"/>
</dbReference>
<dbReference type="InterPro" id="IPR008271">
    <property type="entry name" value="Ser/Thr_kinase_AS"/>
</dbReference>
<keyword evidence="9" id="KW-0862">Zinc</keyword>
<evidence type="ECO:0000256" key="11">
    <source>
        <dbReference type="ARBA" id="ARBA00023054"/>
    </source>
</evidence>
<evidence type="ECO:0000256" key="4">
    <source>
        <dbReference type="ARBA" id="ARBA00022679"/>
    </source>
</evidence>
<evidence type="ECO:0000256" key="14">
    <source>
        <dbReference type="PROSITE-ProRule" id="PRU10141"/>
    </source>
</evidence>
<dbReference type="SMART" id="SM00133">
    <property type="entry name" value="S_TK_X"/>
    <property type="match status" value="1"/>
</dbReference>
<name>W8BFU0_CERCA</name>
<dbReference type="InterPro" id="IPR050839">
    <property type="entry name" value="Rho-assoc_Ser/Thr_Kinase"/>
</dbReference>
<dbReference type="SUPFAM" id="SSF57889">
    <property type="entry name" value="Cysteine-rich domain"/>
    <property type="match status" value="1"/>
</dbReference>
<dbReference type="InterPro" id="IPR011009">
    <property type="entry name" value="Kinase-like_dom_sf"/>
</dbReference>
<dbReference type="PROSITE" id="PS50011">
    <property type="entry name" value="PROTEIN_KINASE_DOM"/>
    <property type="match status" value="1"/>
</dbReference>
<feature type="region of interest" description="Disordered" evidence="16">
    <location>
        <begin position="1357"/>
        <end position="1395"/>
    </location>
</feature>
<dbReference type="Pfam" id="PF00780">
    <property type="entry name" value="CNH"/>
    <property type="match status" value="1"/>
</dbReference>
<feature type="coiled-coil region" evidence="15">
    <location>
        <begin position="567"/>
        <end position="683"/>
    </location>
</feature>